<dbReference type="SUPFAM" id="SSF56935">
    <property type="entry name" value="Porins"/>
    <property type="match status" value="1"/>
</dbReference>
<dbReference type="InterPro" id="IPR037066">
    <property type="entry name" value="Plug_dom_sf"/>
</dbReference>
<dbReference type="InterPro" id="IPR039426">
    <property type="entry name" value="TonB-dep_rcpt-like"/>
</dbReference>
<dbReference type="GO" id="GO:0009279">
    <property type="term" value="C:cell outer membrane"/>
    <property type="evidence" value="ECO:0007669"/>
    <property type="project" value="UniProtKB-SubCell"/>
</dbReference>
<comment type="subcellular location">
    <subcellularLocation>
        <location evidence="1">Cell outer membrane</location>
        <topology evidence="1">Multi-pass membrane protein</topology>
    </subcellularLocation>
</comment>
<evidence type="ECO:0000313" key="11">
    <source>
        <dbReference type="Proteomes" id="UP000005234"/>
    </source>
</evidence>
<protein>
    <submittedName>
        <fullName evidence="10">Outer membrane receptor for ferrienterochelin and colicins</fullName>
    </submittedName>
</protein>
<evidence type="ECO:0000256" key="5">
    <source>
        <dbReference type="ARBA" id="ARBA00023136"/>
    </source>
</evidence>
<dbReference type="InterPro" id="IPR013784">
    <property type="entry name" value="Carb-bd-like_fold"/>
</dbReference>
<feature type="chain" id="PRO_5003613565" evidence="8">
    <location>
        <begin position="35"/>
        <end position="1006"/>
    </location>
</feature>
<dbReference type="KEGG" id="fau:Fraau_0150"/>
<keyword evidence="11" id="KW-1185">Reference proteome</keyword>
<dbReference type="PANTHER" id="PTHR30069:SF46">
    <property type="entry name" value="OAR PROTEIN"/>
    <property type="match status" value="1"/>
</dbReference>
<dbReference type="GO" id="GO:0015344">
    <property type="term" value="F:siderophore uptake transmembrane transporter activity"/>
    <property type="evidence" value="ECO:0007669"/>
    <property type="project" value="TreeGrafter"/>
</dbReference>
<reference evidence="10" key="1">
    <citation type="submission" date="2012-02" db="EMBL/GenBank/DDBJ databases">
        <title>The complete genome of Frateuria aurantia DSM 6220.</title>
        <authorList>
            <consortium name="US DOE Joint Genome Institute (JGI-PGF)"/>
            <person name="Lucas S."/>
            <person name="Copeland A."/>
            <person name="Lapidus A."/>
            <person name="Glavina del Rio T."/>
            <person name="Dalin E."/>
            <person name="Tice H."/>
            <person name="Bruce D."/>
            <person name="Goodwin L."/>
            <person name="Pitluck S."/>
            <person name="Peters L."/>
            <person name="Ovchinnikova G."/>
            <person name="Teshima H."/>
            <person name="Kyrpides N."/>
            <person name="Mavromatis K."/>
            <person name="Ivanova N."/>
            <person name="Brettin T."/>
            <person name="Detter J.C."/>
            <person name="Han C."/>
            <person name="Larimer F."/>
            <person name="Land M."/>
            <person name="Hauser L."/>
            <person name="Markowitz V."/>
            <person name="Cheng J.-F."/>
            <person name="Hugenholtz P."/>
            <person name="Woyke T."/>
            <person name="Wu D."/>
            <person name="Brambilla E."/>
            <person name="Klenk H.-P."/>
            <person name="Eisen J.A."/>
        </authorList>
    </citation>
    <scope>NUCLEOTIDE SEQUENCE</scope>
    <source>
        <strain evidence="10">DSM 6220</strain>
    </source>
</reference>
<dbReference type="Proteomes" id="UP000005234">
    <property type="component" value="Chromosome"/>
</dbReference>
<dbReference type="InterPro" id="IPR012910">
    <property type="entry name" value="Plug_dom"/>
</dbReference>
<gene>
    <name evidence="10" type="ordered locus">Fraau_0150</name>
</gene>
<keyword evidence="3" id="KW-1134">Transmembrane beta strand</keyword>
<name>H8L0M3_FRAAD</name>
<dbReference type="Gene3D" id="2.170.130.10">
    <property type="entry name" value="TonB-dependent receptor, plug domain"/>
    <property type="match status" value="1"/>
</dbReference>
<keyword evidence="6" id="KW-0998">Cell outer membrane</keyword>
<feature type="compositionally biased region" description="Low complexity" evidence="7">
    <location>
        <begin position="325"/>
        <end position="338"/>
    </location>
</feature>
<dbReference type="HOGENOM" id="CLU_006298_3_0_6"/>
<evidence type="ECO:0000256" key="4">
    <source>
        <dbReference type="ARBA" id="ARBA00022692"/>
    </source>
</evidence>
<feature type="domain" description="TonB-dependent receptor plug" evidence="9">
    <location>
        <begin position="137"/>
        <end position="236"/>
    </location>
</feature>
<dbReference type="OrthoDB" id="9768147at2"/>
<evidence type="ECO:0000256" key="8">
    <source>
        <dbReference type="SAM" id="SignalP"/>
    </source>
</evidence>
<keyword evidence="8" id="KW-0732">Signal</keyword>
<dbReference type="InterPro" id="IPR036942">
    <property type="entry name" value="Beta-barrel_TonB_sf"/>
</dbReference>
<dbReference type="Pfam" id="PF07715">
    <property type="entry name" value="Plug"/>
    <property type="match status" value="1"/>
</dbReference>
<evidence type="ECO:0000256" key="6">
    <source>
        <dbReference type="ARBA" id="ARBA00023237"/>
    </source>
</evidence>
<dbReference type="STRING" id="767434.Fraau_0150"/>
<dbReference type="SUPFAM" id="SSF49452">
    <property type="entry name" value="Starch-binding domain-like"/>
    <property type="match status" value="1"/>
</dbReference>
<dbReference type="PANTHER" id="PTHR30069">
    <property type="entry name" value="TONB-DEPENDENT OUTER MEMBRANE RECEPTOR"/>
    <property type="match status" value="1"/>
</dbReference>
<dbReference type="Gene3D" id="2.40.170.20">
    <property type="entry name" value="TonB-dependent receptor, beta-barrel domain"/>
    <property type="match status" value="1"/>
</dbReference>
<keyword evidence="2" id="KW-0813">Transport</keyword>
<keyword evidence="5" id="KW-0472">Membrane</keyword>
<keyword evidence="10" id="KW-0675">Receptor</keyword>
<proteinExistence type="predicted"/>
<dbReference type="AlphaFoldDB" id="H8L0M3"/>
<organism evidence="10 11">
    <name type="scientific">Frateuria aurantia (strain ATCC 33424 / DSM 6220 / KCTC 2777 / LMG 1558 / NBRC 3245 / NCIMB 13370)</name>
    <name type="common">Acetobacter aurantius</name>
    <dbReference type="NCBI Taxonomy" id="767434"/>
    <lineage>
        <taxon>Bacteria</taxon>
        <taxon>Pseudomonadati</taxon>
        <taxon>Pseudomonadota</taxon>
        <taxon>Gammaproteobacteria</taxon>
        <taxon>Lysobacterales</taxon>
        <taxon>Rhodanobacteraceae</taxon>
        <taxon>Frateuria</taxon>
    </lineage>
</organism>
<dbReference type="GO" id="GO:0030246">
    <property type="term" value="F:carbohydrate binding"/>
    <property type="evidence" value="ECO:0007669"/>
    <property type="project" value="InterPro"/>
</dbReference>
<evidence type="ECO:0000313" key="10">
    <source>
        <dbReference type="EMBL" id="AFC84649.1"/>
    </source>
</evidence>
<feature type="region of interest" description="Disordered" evidence="7">
    <location>
        <begin position="316"/>
        <end position="338"/>
    </location>
</feature>
<keyword evidence="4" id="KW-0812">Transmembrane</keyword>
<dbReference type="GO" id="GO:0044718">
    <property type="term" value="P:siderophore transmembrane transport"/>
    <property type="evidence" value="ECO:0007669"/>
    <property type="project" value="TreeGrafter"/>
</dbReference>
<evidence type="ECO:0000256" key="3">
    <source>
        <dbReference type="ARBA" id="ARBA00022452"/>
    </source>
</evidence>
<dbReference type="eggNOG" id="COG4771">
    <property type="taxonomic scope" value="Bacteria"/>
</dbReference>
<evidence type="ECO:0000256" key="2">
    <source>
        <dbReference type="ARBA" id="ARBA00022448"/>
    </source>
</evidence>
<evidence type="ECO:0000256" key="1">
    <source>
        <dbReference type="ARBA" id="ARBA00004571"/>
    </source>
</evidence>
<feature type="signal peptide" evidence="8">
    <location>
        <begin position="1"/>
        <end position="34"/>
    </location>
</feature>
<evidence type="ECO:0000259" key="9">
    <source>
        <dbReference type="Pfam" id="PF07715"/>
    </source>
</evidence>
<dbReference type="EMBL" id="CP003350">
    <property type="protein sequence ID" value="AFC84649.1"/>
    <property type="molecule type" value="Genomic_DNA"/>
</dbReference>
<evidence type="ECO:0000256" key="7">
    <source>
        <dbReference type="SAM" id="MobiDB-lite"/>
    </source>
</evidence>
<sequence>MQWKIRHPRAWIIHRSAVAAAIIGLLGASSHLFAQSTTGDINGLAPPIQGESARITGLDSGLVRQMPVGTDGRFRFTALPIGRYRIELLTSQGQPESRIINVVAGQAQSVDFNHRSARQLETVTVTSNSVPAIDITSTEARSTFSAAQLNALPVPRDVVDVALLTPGTTAGNAVFGTLPSFGGSSVAENSYYVNGFNVTNLYNSLSFAEVPFQAIDQLDIQTGGYGAQYGFSTGGVTSVNIKRGTNQWKGGISYTGVPNALRENQPTVYRANGSVYRNYSKNTSLSNLYNVWIGGPLIKDKLFLFALGQVANAHSTSYSGGPQTSNESANINSSANSNADKSPYWVLKLDWNITDNHHLEYTGFSNVQTSNQSMFNAGYDDNGTPYKSDYLGQYYSRTGGRTDIFKYTGQLTDDLTLSAQWGRMRSQDSSWTVSPNGVKSTYDGNINSPGSGCPIVAYGEGLSGPQCNIVSTLGRYDGMDTRNAARIDLDWRIGDHELAGGYSDERWNSIAGDAYSGGHYYFYPNDSQVIDTIFNTGGAIKVIQKSWYFEDHWQATDRWLIYAGIRNDSFTNKNGNQQAFVSQDNIWQPRLGFTWDVLGDQSTKLWGTAGRYSLPIAANVALRAATASRYTQDVYSFSGRDPMTGAPLNLGPSQSHTIYNGENGSTPNPGAIASTSLKPYTQDEFILGFAKTLQSGNDFVNNWTLGIKATYRKLRTAIDDTCDSRPMYAAAQANGVAGAWDDEWSVPENMPGCWLFNPGSALSLTTPLDNTSNSYKVTIPGNQLGPKAKRQYEGVVLSAEKTAERYYISASYTWSRSFGNTEGLVKSSNGQDDTGTTADFDFPEVMIGANGYLPNDRRHAIKLYGGFKLSPEWSFGVNLLGQSGAPISCYGGGGGGSTFDTWFGYSGQFHYCNGRISPEGRSGRTPWLWTFSPNVQYKPAWAKGLYFQLTALNLFNNDTPTFVWERAEGIDNSGKVKPTRYYNYKLPKYFNTPRYVRLQVEYDFNL</sequence>
<accession>H8L0M3</accession>